<geneLocation type="plasmid" evidence="3">
    <name>cbm2613_p</name>
</geneLocation>
<dbReference type="EMBL" id="LT976981">
    <property type="protein sequence ID" value="SOZ74572.1"/>
    <property type="molecule type" value="Genomic_DNA"/>
</dbReference>
<evidence type="ECO:0000256" key="1">
    <source>
        <dbReference type="SAM" id="MobiDB-lite"/>
    </source>
</evidence>
<feature type="region of interest" description="Disordered" evidence="1">
    <location>
        <begin position="201"/>
        <end position="247"/>
    </location>
</feature>
<reference evidence="3" key="1">
    <citation type="submission" date="2018-01" db="EMBL/GenBank/DDBJ databases">
        <authorList>
            <person name="Gaut B.S."/>
            <person name="Morton B.R."/>
            <person name="Clegg M.T."/>
            <person name="Duvall M.R."/>
        </authorList>
    </citation>
    <scope>NUCLEOTIDE SEQUENCE [LARGE SCALE GENOMIC DNA]</scope>
    <source>
        <plasmid evidence="3">Plasmid cbm2613_p</plasmid>
    </source>
</reference>
<feature type="compositionally biased region" description="Basic and acidic residues" evidence="1">
    <location>
        <begin position="208"/>
        <end position="233"/>
    </location>
</feature>
<accession>A0A375EGH6</accession>
<evidence type="ECO:0000313" key="3">
    <source>
        <dbReference type="Proteomes" id="UP000256952"/>
    </source>
</evidence>
<dbReference type="AlphaFoldDB" id="A0A375EGH6"/>
<keyword evidence="2" id="KW-0614">Plasmid</keyword>
<dbReference type="Proteomes" id="UP000256952">
    <property type="component" value="Plasmid CBM2613_p"/>
</dbReference>
<gene>
    <name evidence="2" type="ORF">CBM2613_P60007</name>
</gene>
<evidence type="ECO:0000313" key="2">
    <source>
        <dbReference type="EMBL" id="SOZ74572.1"/>
    </source>
</evidence>
<organism evidence="2 3">
    <name type="scientific">Cupriavidus taiwanensis</name>
    <dbReference type="NCBI Taxonomy" id="164546"/>
    <lineage>
        <taxon>Bacteria</taxon>
        <taxon>Pseudomonadati</taxon>
        <taxon>Pseudomonadota</taxon>
        <taxon>Betaproteobacteria</taxon>
        <taxon>Burkholderiales</taxon>
        <taxon>Burkholderiaceae</taxon>
        <taxon>Cupriavidus</taxon>
    </lineage>
</organism>
<sequence length="247" mass="27751">MQLLSKSTGVDEADVDLEQLVDAIANVIRQKSRDVHLLTTQGNCSNRAECNGDLGTDSAGANQFVAELGKEDYYRDGKQLWVYQPPINKDLSRRLQEPRDAYQLSRLRDSERCLNTVRDAPELEIRRLNLEARNRKEMPSIKREVLKNASSCISGEPLGQDAEVHHEGRVADRPDLSVEPSNMRAVNSGIHRLIHAEQAHTPQALDALGKREGWPQTKREPEPEPEPEPEHEASLPPKYRGPKTGNT</sequence>
<protein>
    <submittedName>
        <fullName evidence="2">Uncharacterized protein</fullName>
    </submittedName>
</protein>
<name>A0A375EGH6_9BURK</name>
<proteinExistence type="predicted"/>
<dbReference type="RefSeq" id="WP_147309811.1">
    <property type="nucleotide sequence ID" value="NZ_LT976980.1"/>
</dbReference>